<keyword evidence="3" id="KW-0456">Lyase</keyword>
<dbReference type="SFLD" id="SFLDS00005">
    <property type="entry name" value="Isoprenoid_Synthase_Type_I"/>
    <property type="match status" value="1"/>
</dbReference>
<gene>
    <name evidence="6" type="ORF">RND81_12G190300</name>
</gene>
<dbReference type="InterPro" id="IPR036965">
    <property type="entry name" value="Terpene_synth_N_sf"/>
</dbReference>
<dbReference type="InterPro" id="IPR001906">
    <property type="entry name" value="Terpene_synth_N"/>
</dbReference>
<evidence type="ECO:0000256" key="3">
    <source>
        <dbReference type="ARBA" id="ARBA00023239"/>
    </source>
</evidence>
<sequence length="555" mass="64273">MEKCSPILGQCDNAEAARHLAQFQPDLWGDTFLAFTLPPEETENQRKDEVEVLKELVKKELVANDKDPKETLLYIDAIQRLGVAYHFEEEIQVILQKIFDYIQYDDSYNNDLHYVSLRFRILREHGFRVSSDVFSKLKNEEGNLKDTYRSDVKGILSYYEASQLKLHGENEMDEALSYTSGLLSSFATDPNCCMASQVSHALKLPLFKHTPRLESTYQIKLYESNPSRDDTLLNLAKLDFNLLQVLHIKELQDITRWSESIGFSTKLPPFSRDRLVEAYFWTLGAYYEPKYSRARIILNKLFKIISITDDIYDAYGTFPELQLFTDAIQRWDKSCGNLLPDYMKFFYEVVLDTFEEIEKELANEGRSYAVNYLRKEMKASCEAYMQEAKWCHEGYVPTFEEYMKNGIVSGGYYYLNAAAFTGMGEVANKDAFEWIQETTKAVKASCVLARVVNDIGTRKFERNRGHVASAVECYIRQFGVTQEEAHERLALMAEDAWMDIKEDMLRPTTVPMPILTRVLNLSRALHDIYNVDEDGYTMNHFLKPKIEAILVTPMI</sequence>
<dbReference type="GO" id="GO:0010333">
    <property type="term" value="F:terpene synthase activity"/>
    <property type="evidence" value="ECO:0007669"/>
    <property type="project" value="InterPro"/>
</dbReference>
<comment type="cofactor">
    <cofactor evidence="1">
        <name>Mg(2+)</name>
        <dbReference type="ChEBI" id="CHEBI:18420"/>
    </cofactor>
</comment>
<accession>A0AAW1HCK0</accession>
<dbReference type="InterPro" id="IPR005630">
    <property type="entry name" value="Terpene_synthase_metal-bd"/>
</dbReference>
<dbReference type="InterPro" id="IPR008949">
    <property type="entry name" value="Isoprenoid_synthase_dom_sf"/>
</dbReference>
<keyword evidence="2" id="KW-0479">Metal-binding</keyword>
<comment type="caution">
    <text evidence="6">The sequence shown here is derived from an EMBL/GenBank/DDBJ whole genome shotgun (WGS) entry which is preliminary data.</text>
</comment>
<dbReference type="PANTHER" id="PTHR31225">
    <property type="entry name" value="OS04G0344100 PROTEIN-RELATED"/>
    <property type="match status" value="1"/>
</dbReference>
<evidence type="ECO:0000313" key="6">
    <source>
        <dbReference type="EMBL" id="KAK9673795.1"/>
    </source>
</evidence>
<dbReference type="AlphaFoldDB" id="A0AAW1HCK0"/>
<dbReference type="FunFam" id="1.50.10.130:FF:000001">
    <property type="entry name" value="Isoprene synthase, chloroplastic"/>
    <property type="match status" value="1"/>
</dbReference>
<protein>
    <submittedName>
        <fullName evidence="6">Uncharacterized protein</fullName>
    </submittedName>
</protein>
<name>A0AAW1HCK0_SAPOF</name>
<dbReference type="GO" id="GO:0016102">
    <property type="term" value="P:diterpenoid biosynthetic process"/>
    <property type="evidence" value="ECO:0007669"/>
    <property type="project" value="InterPro"/>
</dbReference>
<dbReference type="EMBL" id="JBDFQZ010000012">
    <property type="protein sequence ID" value="KAK9673795.1"/>
    <property type="molecule type" value="Genomic_DNA"/>
</dbReference>
<dbReference type="InterPro" id="IPR008930">
    <property type="entry name" value="Terpenoid_cyclase/PrenylTrfase"/>
</dbReference>
<dbReference type="InterPro" id="IPR044814">
    <property type="entry name" value="Terpene_cyclase_plant_C1"/>
</dbReference>
<reference evidence="6" key="1">
    <citation type="submission" date="2024-03" db="EMBL/GenBank/DDBJ databases">
        <title>WGS assembly of Saponaria officinalis var. Norfolk2.</title>
        <authorList>
            <person name="Jenkins J."/>
            <person name="Shu S."/>
            <person name="Grimwood J."/>
            <person name="Barry K."/>
            <person name="Goodstein D."/>
            <person name="Schmutz J."/>
            <person name="Leebens-Mack J."/>
            <person name="Osbourn A."/>
        </authorList>
    </citation>
    <scope>NUCLEOTIDE SEQUENCE [LARGE SCALE GENOMIC DNA]</scope>
    <source>
        <strain evidence="6">JIC</strain>
    </source>
</reference>
<dbReference type="Gene3D" id="1.50.10.130">
    <property type="entry name" value="Terpene synthase, N-terminal domain"/>
    <property type="match status" value="1"/>
</dbReference>
<evidence type="ECO:0000256" key="1">
    <source>
        <dbReference type="ARBA" id="ARBA00001946"/>
    </source>
</evidence>
<dbReference type="GO" id="GO:0000287">
    <property type="term" value="F:magnesium ion binding"/>
    <property type="evidence" value="ECO:0007669"/>
    <property type="project" value="InterPro"/>
</dbReference>
<dbReference type="PANTHER" id="PTHR31225:SF221">
    <property type="entry name" value="(-)-GERMACRENE D SYNTHASE"/>
    <property type="match status" value="1"/>
</dbReference>
<dbReference type="InterPro" id="IPR050148">
    <property type="entry name" value="Terpene_synthase-like"/>
</dbReference>
<feature type="domain" description="Terpene synthase metal-binding" evidence="5">
    <location>
        <begin position="261"/>
        <end position="499"/>
    </location>
</feature>
<dbReference type="SUPFAM" id="SSF48576">
    <property type="entry name" value="Terpenoid synthases"/>
    <property type="match status" value="1"/>
</dbReference>
<dbReference type="InterPro" id="IPR034741">
    <property type="entry name" value="Terpene_cyclase-like_1_C"/>
</dbReference>
<dbReference type="Gene3D" id="1.10.600.10">
    <property type="entry name" value="Farnesyl Diphosphate Synthase"/>
    <property type="match status" value="1"/>
</dbReference>
<keyword evidence="7" id="KW-1185">Reference proteome</keyword>
<organism evidence="6 7">
    <name type="scientific">Saponaria officinalis</name>
    <name type="common">Common soapwort</name>
    <name type="synonym">Lychnis saponaria</name>
    <dbReference type="NCBI Taxonomy" id="3572"/>
    <lineage>
        <taxon>Eukaryota</taxon>
        <taxon>Viridiplantae</taxon>
        <taxon>Streptophyta</taxon>
        <taxon>Embryophyta</taxon>
        <taxon>Tracheophyta</taxon>
        <taxon>Spermatophyta</taxon>
        <taxon>Magnoliopsida</taxon>
        <taxon>eudicotyledons</taxon>
        <taxon>Gunneridae</taxon>
        <taxon>Pentapetalae</taxon>
        <taxon>Caryophyllales</taxon>
        <taxon>Caryophyllaceae</taxon>
        <taxon>Caryophylleae</taxon>
        <taxon>Saponaria</taxon>
    </lineage>
</organism>
<feature type="domain" description="Terpene synthase N-terminal" evidence="4">
    <location>
        <begin position="28"/>
        <end position="202"/>
    </location>
</feature>
<dbReference type="Pfam" id="PF01397">
    <property type="entry name" value="Terpene_synth"/>
    <property type="match status" value="1"/>
</dbReference>
<evidence type="ECO:0000259" key="5">
    <source>
        <dbReference type="Pfam" id="PF03936"/>
    </source>
</evidence>
<proteinExistence type="predicted"/>
<dbReference type="Pfam" id="PF03936">
    <property type="entry name" value="Terpene_synth_C"/>
    <property type="match status" value="1"/>
</dbReference>
<dbReference type="Proteomes" id="UP001443914">
    <property type="component" value="Unassembled WGS sequence"/>
</dbReference>
<evidence type="ECO:0000256" key="2">
    <source>
        <dbReference type="ARBA" id="ARBA00022723"/>
    </source>
</evidence>
<evidence type="ECO:0000259" key="4">
    <source>
        <dbReference type="Pfam" id="PF01397"/>
    </source>
</evidence>
<dbReference type="SFLD" id="SFLDG01019">
    <property type="entry name" value="Terpene_Cyclase_Like_1_C_Termi"/>
    <property type="match status" value="1"/>
</dbReference>
<dbReference type="CDD" id="cd00684">
    <property type="entry name" value="Terpene_cyclase_plant_C1"/>
    <property type="match status" value="1"/>
</dbReference>
<evidence type="ECO:0000313" key="7">
    <source>
        <dbReference type="Proteomes" id="UP001443914"/>
    </source>
</evidence>
<dbReference type="FunFam" id="1.10.600.10:FF:000007">
    <property type="entry name" value="Isoprene synthase, chloroplastic"/>
    <property type="match status" value="1"/>
</dbReference>
<dbReference type="SUPFAM" id="SSF48239">
    <property type="entry name" value="Terpenoid cyclases/Protein prenyltransferases"/>
    <property type="match status" value="1"/>
</dbReference>